<proteinExistence type="predicted"/>
<dbReference type="Pfam" id="PF25275">
    <property type="entry name" value="Golvesin_C"/>
    <property type="match status" value="1"/>
</dbReference>
<evidence type="ECO:0000313" key="2">
    <source>
        <dbReference type="EMBL" id="MBS2099877.1"/>
    </source>
</evidence>
<dbReference type="Gene3D" id="3.40.630.40">
    <property type="entry name" value="Zn-dependent exopeptidases"/>
    <property type="match status" value="1"/>
</dbReference>
<dbReference type="InterPro" id="IPR033803">
    <property type="entry name" value="CBD-like_Golvesin-Xly"/>
</dbReference>
<dbReference type="EMBL" id="JAGUCO010000016">
    <property type="protein sequence ID" value="MBS2099877.1"/>
    <property type="molecule type" value="Genomic_DNA"/>
</dbReference>
<dbReference type="Gene3D" id="2.60.40.10">
    <property type="entry name" value="Immunoglobulins"/>
    <property type="match status" value="1"/>
</dbReference>
<reference evidence="2 3" key="1">
    <citation type="journal article" date="2015" name="Int. J. Syst. Evol. Microbiol.">
        <title>Carboxylicivirga linearis sp. nov., isolated from a sea cucumber culture pond.</title>
        <authorList>
            <person name="Wang F.Q."/>
            <person name="Zhou Y.X."/>
            <person name="Lin X.Z."/>
            <person name="Chen G.J."/>
            <person name="Du Z.J."/>
        </authorList>
    </citation>
    <scope>NUCLEOTIDE SEQUENCE [LARGE SCALE GENOMIC DNA]</scope>
    <source>
        <strain evidence="2 3">FB218</strain>
    </source>
</reference>
<dbReference type="PROSITE" id="PS50853">
    <property type="entry name" value="FN3"/>
    <property type="match status" value="1"/>
</dbReference>
<gene>
    <name evidence="2" type="ORF">KEM10_16430</name>
</gene>
<comment type="caution">
    <text evidence="2">The sequence shown here is derived from an EMBL/GenBank/DDBJ whole genome shotgun (WGS) entry which is preliminary data.</text>
</comment>
<dbReference type="InterPro" id="IPR036116">
    <property type="entry name" value="FN3_sf"/>
</dbReference>
<dbReference type="Proteomes" id="UP000708576">
    <property type="component" value="Unassembled WGS sequence"/>
</dbReference>
<dbReference type="InterPro" id="IPR013783">
    <property type="entry name" value="Ig-like_fold"/>
</dbReference>
<evidence type="ECO:0000313" key="3">
    <source>
        <dbReference type="Proteomes" id="UP000708576"/>
    </source>
</evidence>
<sequence length="959" mass="108607">MLILISMSNAQDKKSERMQHRLKKSMEKWQNPMKEWGGLGAIKLDSIQIDESSAQINFYYNSTLSYIPWRNDDVEKFVNSLSGLQKRKLKNYSTVVYTNGYELSELIPNIYRTNQEIDKNRFAEKKQSENFITREDQLYYSKGLSDHLIALWHSHGYHFDQKLNRWEWQRARLYGTVEDIYTMSYVLPYLLPMLENAGANVFLPRERCLQTNEVIIDNDFSTGHSVFQLKEGIDTSCKSGFAYKDTLFAGDNPFQMGTSLLVNNANGKVAEYRSQVSETGDYAVYISYQQGEDYSKKVQYTIHHSGGKTSYTVSQTMGGGTWIYLGTFHFKSDEDAVIEVSGEGTISLDAVRLGSGMGNVARQATSTVAAKTSGKPRYMEAARYWMQYAGMPDTLVFSLNDEKNDYKDDYMSRGEWVNYLCDQNVSGLNLPIDLAFAFHSDAGVTPNDSVIGTLGIFSTVRDEGKFPNGQSKLASRDLADIIQTQIVEDIRVLYNQDWTRRGLWDKQYSEAWRPNVPTMLLELLSHQNVADMRYGLDPNFKFDVCRAVYKGMLKFLAYQEGRGYVVQPLPVDHLAIKETSSGYELSWQPVDDPMEPSAKPTKYKVYQRINDNGFDNGVIVNGTSFLFPEPDAGQIISYKVSAINEGGESFASEILSMGIATEDAEKVLVVNAFNRVSAPAFIDEGDFAGVAWWDDQGVPDRYDIAFTGFQYDFNRQSPWLDDDSPGWGASYADYEGKIIKGNSFDNVYLHGQSILKAGYSFVSVSDEAFNQSYYDASAYKAVDIILGEEKTMVSYKNNTVRYQIYTPEFMAKLSSLTQNNQNVFISGAYVGSDIHLTKDTLAAQFAMDVLKFKWRTNHAVKSGDVYTSNFAMPYFSGELSFNAAYHPDFYSVEAPDAIEPVGENAVTAFRYKENNSSAGTLYEGEYKTVVLGFPFETIISEQERDQLMKDILDLFYNKN</sequence>
<keyword evidence="3" id="KW-1185">Reference proteome</keyword>
<dbReference type="CDD" id="cd00063">
    <property type="entry name" value="FN3"/>
    <property type="match status" value="1"/>
</dbReference>
<dbReference type="SUPFAM" id="SSF53187">
    <property type="entry name" value="Zn-dependent exopeptidases"/>
    <property type="match status" value="1"/>
</dbReference>
<dbReference type="SUPFAM" id="SSF49265">
    <property type="entry name" value="Fibronectin type III"/>
    <property type="match status" value="1"/>
</dbReference>
<accession>A0ABS5JY98</accession>
<organism evidence="2 3">
    <name type="scientific">Carboxylicivirga linearis</name>
    <dbReference type="NCBI Taxonomy" id="1628157"/>
    <lineage>
        <taxon>Bacteria</taxon>
        <taxon>Pseudomonadati</taxon>
        <taxon>Bacteroidota</taxon>
        <taxon>Bacteroidia</taxon>
        <taxon>Marinilabiliales</taxon>
        <taxon>Marinilabiliaceae</taxon>
        <taxon>Carboxylicivirga</taxon>
    </lineage>
</organism>
<protein>
    <recommendedName>
        <fullName evidence="1">Fibronectin type-III domain-containing protein</fullName>
    </recommendedName>
</protein>
<feature type="domain" description="Fibronectin type-III" evidence="1">
    <location>
        <begin position="567"/>
        <end position="664"/>
    </location>
</feature>
<dbReference type="InterPro" id="IPR003961">
    <property type="entry name" value="FN3_dom"/>
</dbReference>
<evidence type="ECO:0000259" key="1">
    <source>
        <dbReference type="PROSITE" id="PS50853"/>
    </source>
</evidence>
<name>A0ABS5JY98_9BACT</name>